<proteinExistence type="predicted"/>
<dbReference type="EMBL" id="JANBUJ010001815">
    <property type="protein sequence ID" value="KAJ2766043.1"/>
    <property type="molecule type" value="Genomic_DNA"/>
</dbReference>
<gene>
    <name evidence="1" type="ORF">IWQ57_004534</name>
</gene>
<reference evidence="1" key="1">
    <citation type="submission" date="2022-07" db="EMBL/GenBank/DDBJ databases">
        <title>Phylogenomic reconstructions and comparative analyses of Kickxellomycotina fungi.</title>
        <authorList>
            <person name="Reynolds N.K."/>
            <person name="Stajich J.E."/>
            <person name="Barry K."/>
            <person name="Grigoriev I.V."/>
            <person name="Crous P."/>
            <person name="Smith M.E."/>
        </authorList>
    </citation>
    <scope>NUCLEOTIDE SEQUENCE</scope>
    <source>
        <strain evidence="1">CBS 109366</strain>
    </source>
</reference>
<accession>A0ACC1JRU7</accession>
<dbReference type="Proteomes" id="UP001140234">
    <property type="component" value="Unassembled WGS sequence"/>
</dbReference>
<protein>
    <submittedName>
        <fullName evidence="1">Uncharacterized protein</fullName>
    </submittedName>
</protein>
<organism evidence="1 2">
    <name type="scientific">Coemansia nantahalensis</name>
    <dbReference type="NCBI Taxonomy" id="2789366"/>
    <lineage>
        <taxon>Eukaryota</taxon>
        <taxon>Fungi</taxon>
        <taxon>Fungi incertae sedis</taxon>
        <taxon>Zoopagomycota</taxon>
        <taxon>Kickxellomycotina</taxon>
        <taxon>Kickxellomycetes</taxon>
        <taxon>Kickxellales</taxon>
        <taxon>Kickxellaceae</taxon>
        <taxon>Coemansia</taxon>
    </lineage>
</organism>
<keyword evidence="2" id="KW-1185">Reference proteome</keyword>
<evidence type="ECO:0000313" key="1">
    <source>
        <dbReference type="EMBL" id="KAJ2766043.1"/>
    </source>
</evidence>
<evidence type="ECO:0000313" key="2">
    <source>
        <dbReference type="Proteomes" id="UP001140234"/>
    </source>
</evidence>
<comment type="caution">
    <text evidence="1">The sequence shown here is derived from an EMBL/GenBank/DDBJ whole genome shotgun (WGS) entry which is preliminary data.</text>
</comment>
<sequence>MDGALDRSTADGGQRAGRARTWLTRLARPALAYSPSLAAVPDYLCRAAGEAAASDSDDDGTVYAGRSRSLSQASDGAPAAAAFDKGAARGDQVLDPARLDTAIAAMLCARQQDQLGNHDAAARLFVAGLERMSLALQGPERVADPHTRERLAMLRLLLVADGGDGGPDPGAHGAGEGVARLAHPPAASATAGAAGGLSDMAAAAMAGMLALATQMAVMVLVFLGSAIAWAAAQLKNSTLPETAAGHLAMAGSWAHAACQEHRIYENAARLGRTGVAWLVSVDRQAEFSQRLLGSAAAVLAAVARAVESAAAGP</sequence>
<name>A0ACC1JRU7_9FUNG</name>